<feature type="transmembrane region" description="Helical" evidence="6">
    <location>
        <begin position="123"/>
        <end position="144"/>
    </location>
</feature>
<dbReference type="AlphaFoldDB" id="A0A0A8L5K9"/>
<dbReference type="Gene3D" id="1.20.1740.10">
    <property type="entry name" value="Amino acid/polyamine transporter I"/>
    <property type="match status" value="1"/>
</dbReference>
<evidence type="ECO:0000256" key="3">
    <source>
        <dbReference type="ARBA" id="ARBA00022692"/>
    </source>
</evidence>
<dbReference type="GO" id="GO:0015171">
    <property type="term" value="F:amino acid transmembrane transporter activity"/>
    <property type="evidence" value="ECO:0007669"/>
    <property type="project" value="TreeGrafter"/>
</dbReference>
<evidence type="ECO:0000256" key="4">
    <source>
        <dbReference type="ARBA" id="ARBA00022989"/>
    </source>
</evidence>
<dbReference type="PIRSF" id="PIRSF006060">
    <property type="entry name" value="AA_transporter"/>
    <property type="match status" value="1"/>
</dbReference>
<feature type="transmembrane region" description="Helical" evidence="6">
    <location>
        <begin position="310"/>
        <end position="334"/>
    </location>
</feature>
<feature type="transmembrane region" description="Helical" evidence="6">
    <location>
        <begin position="475"/>
        <end position="495"/>
    </location>
</feature>
<feature type="transmembrane region" description="Helical" evidence="6">
    <location>
        <begin position="267"/>
        <end position="290"/>
    </location>
</feature>
<feature type="transmembrane region" description="Helical" evidence="6">
    <location>
        <begin position="42"/>
        <end position="63"/>
    </location>
</feature>
<feature type="domain" description="Amino acid permease/ SLC12A" evidence="7">
    <location>
        <begin position="42"/>
        <end position="501"/>
    </location>
</feature>
<evidence type="ECO:0000313" key="8">
    <source>
        <dbReference type="EMBL" id="CDO93415.1"/>
    </source>
</evidence>
<evidence type="ECO:0000256" key="1">
    <source>
        <dbReference type="ARBA" id="ARBA00004141"/>
    </source>
</evidence>
<dbReference type="GO" id="GO:0016020">
    <property type="term" value="C:membrane"/>
    <property type="evidence" value="ECO:0007669"/>
    <property type="project" value="UniProtKB-SubCell"/>
</dbReference>
<feature type="transmembrane region" description="Helical" evidence="6">
    <location>
        <begin position="399"/>
        <end position="422"/>
    </location>
</feature>
<evidence type="ECO:0000259" key="7">
    <source>
        <dbReference type="Pfam" id="PF00324"/>
    </source>
</evidence>
<dbReference type="PANTHER" id="PTHR43341">
    <property type="entry name" value="AMINO ACID PERMEASE"/>
    <property type="match status" value="1"/>
</dbReference>
<feature type="transmembrane region" description="Helical" evidence="6">
    <location>
        <begin position="181"/>
        <end position="203"/>
    </location>
</feature>
<feature type="transmembrane region" description="Helical" evidence="6">
    <location>
        <begin position="370"/>
        <end position="387"/>
    </location>
</feature>
<dbReference type="Proteomes" id="UP000031516">
    <property type="component" value="Unassembled WGS sequence"/>
</dbReference>
<keyword evidence="2" id="KW-0813">Transport</keyword>
<evidence type="ECO:0000256" key="5">
    <source>
        <dbReference type="ARBA" id="ARBA00023136"/>
    </source>
</evidence>
<name>A0A0A8L5K9_9SACH</name>
<comment type="subcellular location">
    <subcellularLocation>
        <location evidence="1">Membrane</location>
        <topology evidence="1">Multi-pass membrane protein</topology>
    </subcellularLocation>
</comment>
<evidence type="ECO:0000256" key="6">
    <source>
        <dbReference type="SAM" id="Phobius"/>
    </source>
</evidence>
<organism evidence="8 9">
    <name type="scientific">Kluyveromyces dobzhanskii CBS 2104</name>
    <dbReference type="NCBI Taxonomy" id="1427455"/>
    <lineage>
        <taxon>Eukaryota</taxon>
        <taxon>Fungi</taxon>
        <taxon>Dikarya</taxon>
        <taxon>Ascomycota</taxon>
        <taxon>Saccharomycotina</taxon>
        <taxon>Saccharomycetes</taxon>
        <taxon>Saccharomycetales</taxon>
        <taxon>Saccharomycetaceae</taxon>
        <taxon>Kluyveromyces</taxon>
    </lineage>
</organism>
<comment type="caution">
    <text evidence="8">The sequence shown here is derived from an EMBL/GenBank/DDBJ whole genome shotgun (WGS) entry which is preliminary data.</text>
</comment>
<keyword evidence="4 6" id="KW-1133">Transmembrane helix</keyword>
<sequence>MALNNDGSNKDNFKFIEAESMDLESEKQVEDGLSREIKPRTMMLLTLGSAIGTGFIIGSGTALKRGGPISIFLGYLFTGSILSVVIFSLAEIASFLPMDKGFSGYLNKYVDPAMGFAAGWNYFFKYAIVLSANLTAFGLVIQYWREDTNVAVWVTVLYVSVFACNFVAVRHFALVEYWLTVAKLLVVIIIFITCLVITCGGGPNGKTIGFQYWKDPGFVPYLVKGGTGKFLGWWACVVQSIFGFMGSEMIGIIFGEAQNPKKTIPKASLNVLLRIFFLYVVGVFILGLSVSPTDPKLVKAGGTNASASPFVIAISSSGINVFASFINACLLIFIGSSANTDIYICSRQLYGLAKDGAAPKLFLKLNRYKVPYWGCIIGSLLGFLAYMNVSESAATVFGYITSTVSVFGIINWFYILVAYVNYNRAIKAQKVPRGEIPFRMIGQPYLAYVSLFFVAVVTIFNGYNSFIPKFQYKTFITTYIGILVNVVMFFGYKIYHRTSIRNPLDIDLERN</sequence>
<evidence type="ECO:0000313" key="9">
    <source>
        <dbReference type="Proteomes" id="UP000031516"/>
    </source>
</evidence>
<feature type="transmembrane region" description="Helical" evidence="6">
    <location>
        <begin position="443"/>
        <end position="463"/>
    </location>
</feature>
<evidence type="ECO:0000256" key="2">
    <source>
        <dbReference type="ARBA" id="ARBA00022448"/>
    </source>
</evidence>
<dbReference type="Pfam" id="PF00324">
    <property type="entry name" value="AA_permease"/>
    <property type="match status" value="1"/>
</dbReference>
<accession>A0A0A8L5K9</accession>
<gene>
    <name evidence="8" type="ORF">KLDO_g1713</name>
</gene>
<dbReference type="FunFam" id="1.20.1740.10:FF:000001">
    <property type="entry name" value="Amino acid permease"/>
    <property type="match status" value="1"/>
</dbReference>
<proteinExistence type="predicted"/>
<keyword evidence="3 6" id="KW-0812">Transmembrane</keyword>
<dbReference type="PANTHER" id="PTHR43341:SF9">
    <property type="entry name" value="DICARBOXYLIC AMINO ACID PERMEASE"/>
    <property type="match status" value="1"/>
</dbReference>
<keyword evidence="9" id="KW-1185">Reference proteome</keyword>
<protein>
    <submittedName>
        <fullName evidence="8">WGS project CCBQ000000000 data, contig 00098</fullName>
    </submittedName>
</protein>
<dbReference type="OrthoDB" id="3900342at2759"/>
<feature type="transmembrane region" description="Helical" evidence="6">
    <location>
        <begin position="69"/>
        <end position="90"/>
    </location>
</feature>
<dbReference type="EMBL" id="CCBQ010000025">
    <property type="protein sequence ID" value="CDO93415.1"/>
    <property type="molecule type" value="Genomic_DNA"/>
</dbReference>
<dbReference type="InterPro" id="IPR050524">
    <property type="entry name" value="APC_YAT"/>
</dbReference>
<dbReference type="InterPro" id="IPR004841">
    <property type="entry name" value="AA-permease/SLC12A_dom"/>
</dbReference>
<keyword evidence="5 6" id="KW-0472">Membrane</keyword>
<reference evidence="8 9" key="1">
    <citation type="submission" date="2014-03" db="EMBL/GenBank/DDBJ databases">
        <title>The genome of Kluyveromyces dobzhanskii.</title>
        <authorList>
            <person name="Nystedt B."/>
            <person name="Astrom S."/>
        </authorList>
    </citation>
    <scope>NUCLEOTIDE SEQUENCE [LARGE SCALE GENOMIC DNA]</scope>
    <source>
        <strain evidence="8 9">CBS 2104</strain>
    </source>
</reference>
<feature type="transmembrane region" description="Helical" evidence="6">
    <location>
        <begin position="150"/>
        <end position="169"/>
    </location>
</feature>